<evidence type="ECO:0000313" key="2">
    <source>
        <dbReference type="Proteomes" id="UP000003597"/>
    </source>
</evidence>
<gene>
    <name evidence="1" type="ORF">HMPREF0557_02530</name>
</gene>
<comment type="caution">
    <text evidence="1">The sequence shown here is derived from an EMBL/GenBank/DDBJ whole genome shotgun (WGS) entry which is preliminary data.</text>
</comment>
<accession>A0AB72Z6Y6</accession>
<proteinExistence type="predicted"/>
<evidence type="ECO:0000313" key="1">
    <source>
        <dbReference type="EMBL" id="EHN60343.1"/>
    </source>
</evidence>
<keyword evidence="2" id="KW-1185">Reference proteome</keyword>
<name>A0AB72Z6Y6_LISIO</name>
<dbReference type="AlphaFoldDB" id="A0AB72Z6Y6"/>
<dbReference type="EMBL" id="AGCN01000039">
    <property type="protein sequence ID" value="EHN60343.1"/>
    <property type="molecule type" value="Genomic_DNA"/>
</dbReference>
<organism evidence="1 2">
    <name type="scientific">Listeria innocua ATCC 33091</name>
    <dbReference type="NCBI Taxonomy" id="1002366"/>
    <lineage>
        <taxon>Bacteria</taxon>
        <taxon>Bacillati</taxon>
        <taxon>Bacillota</taxon>
        <taxon>Bacilli</taxon>
        <taxon>Bacillales</taxon>
        <taxon>Listeriaceae</taxon>
        <taxon>Listeria</taxon>
    </lineage>
</organism>
<reference evidence="1 2" key="1">
    <citation type="submission" date="2011-08" db="EMBL/GenBank/DDBJ databases">
        <authorList>
            <person name="Weinstock G."/>
            <person name="Sodergren E."/>
            <person name="Clifton S."/>
            <person name="Fulton L."/>
            <person name="Fulton B."/>
            <person name="Courtney L."/>
            <person name="Fronick C."/>
            <person name="Harrison M."/>
            <person name="Strong C."/>
            <person name="Farmer C."/>
            <person name="Delahaunty K."/>
            <person name="Markovic C."/>
            <person name="Hall O."/>
            <person name="Minx P."/>
            <person name="Tomlinson C."/>
            <person name="Mitreva M."/>
            <person name="Hou S."/>
            <person name="Chen J."/>
            <person name="Wollam A."/>
            <person name="Pepin K.H."/>
            <person name="Johnson M."/>
            <person name="Bhonagiri V."/>
            <person name="Zhang X."/>
            <person name="Suruliraj S."/>
            <person name="Warren W."/>
            <person name="Chinwalla A."/>
            <person name="Mardis E.R."/>
            <person name="Wilson R.K."/>
        </authorList>
    </citation>
    <scope>NUCLEOTIDE SEQUENCE [LARGE SCALE GENOMIC DNA]</scope>
    <source>
        <strain evidence="1 2">ATCC 33091</strain>
    </source>
</reference>
<protein>
    <submittedName>
        <fullName evidence="1">Uncharacterized protein</fullName>
    </submittedName>
</protein>
<sequence>MKSRTLADFKRFFIAHNKVQTIFCKKVKKNIIKKADSNRQMPDLLILF</sequence>
<dbReference type="Proteomes" id="UP000003597">
    <property type="component" value="Unassembled WGS sequence"/>
</dbReference>